<dbReference type="InterPro" id="IPR003607">
    <property type="entry name" value="HD/PDEase_dom"/>
</dbReference>
<reference evidence="5" key="1">
    <citation type="submission" date="2020-02" db="EMBL/GenBank/DDBJ databases">
        <authorList>
            <person name="Meier V. D."/>
        </authorList>
    </citation>
    <scope>NUCLEOTIDE SEQUENCE</scope>
    <source>
        <strain evidence="5">AVDCRST_MAG19</strain>
    </source>
</reference>
<evidence type="ECO:0000313" key="5">
    <source>
        <dbReference type="EMBL" id="CAA9582887.1"/>
    </source>
</evidence>
<protein>
    <recommendedName>
        <fullName evidence="2">Deoxyguanosinetriphosphate triphosphohydrolase-like protein</fullName>
    </recommendedName>
</protein>
<dbReference type="AlphaFoldDB" id="A0A6J4VNC0"/>
<feature type="region of interest" description="Disordered" evidence="3">
    <location>
        <begin position="27"/>
        <end position="48"/>
    </location>
</feature>
<dbReference type="InterPro" id="IPR023023">
    <property type="entry name" value="dNTPase_2"/>
</dbReference>
<dbReference type="Pfam" id="PF01966">
    <property type="entry name" value="HD"/>
    <property type="match status" value="1"/>
</dbReference>
<dbReference type="CDD" id="cd00077">
    <property type="entry name" value="HDc"/>
    <property type="match status" value="1"/>
</dbReference>
<comment type="similarity">
    <text evidence="2">Belongs to the dGTPase family. Type 2 subfamily.</text>
</comment>
<gene>
    <name evidence="5" type="ORF">AVDCRST_MAG19-4305</name>
</gene>
<accession>A0A6J4VNC0</accession>
<name>A0A6J4VNC0_9BACT</name>
<proteinExistence type="inferred from homology"/>
<evidence type="ECO:0000259" key="4">
    <source>
        <dbReference type="PROSITE" id="PS51831"/>
    </source>
</evidence>
<dbReference type="SUPFAM" id="SSF109604">
    <property type="entry name" value="HD-domain/PDEase-like"/>
    <property type="match status" value="1"/>
</dbReference>
<evidence type="ECO:0000256" key="2">
    <source>
        <dbReference type="HAMAP-Rule" id="MF_01212"/>
    </source>
</evidence>
<evidence type="ECO:0000256" key="3">
    <source>
        <dbReference type="SAM" id="MobiDB-lite"/>
    </source>
</evidence>
<sequence length="353" mass="38827">MAIGPATARSLTARDALEAREAGWLAPTATPSRGAARAEAEAESGVRTAFQRDRDRVLHTKSFRRLMHKTQVFIAPVGDHYRTRLTHTLEVGQVARTIGRALRLNEDLIEAIALGHDLGHTPFGHAGERALAEAFPGFRHNEQSLRVVDRLERDGRGLNLTDPVRDGILNHSKFRSGIAGDGGTRPATLEGEVVRMSDAIAYVNHDLDDALRGGLIADEDVPRPVLERLGETHAARIDAIVCDVIDQSETDALPGAIRISPDVRAAADNLRDVLFARVYTPLNAESNTHRAQHIVRALFAHFAADPARLPAEDRLPAFADPPERQAADYVASMTDRFAIELYERLFVPRHWSV</sequence>
<organism evidence="5">
    <name type="scientific">uncultured Thermomicrobiales bacterium</name>
    <dbReference type="NCBI Taxonomy" id="1645740"/>
    <lineage>
        <taxon>Bacteria</taxon>
        <taxon>Pseudomonadati</taxon>
        <taxon>Thermomicrobiota</taxon>
        <taxon>Thermomicrobia</taxon>
        <taxon>Thermomicrobiales</taxon>
        <taxon>environmental samples</taxon>
    </lineage>
</organism>
<dbReference type="PANTHER" id="PTHR35795:SF1">
    <property type="entry name" value="BIS(5'-NUCLEOSYL)-TETRAPHOSPHATASE, SYMMETRICAL"/>
    <property type="match status" value="1"/>
</dbReference>
<dbReference type="InterPro" id="IPR006674">
    <property type="entry name" value="HD_domain"/>
</dbReference>
<evidence type="ECO:0000256" key="1">
    <source>
        <dbReference type="ARBA" id="ARBA00022801"/>
    </source>
</evidence>
<dbReference type="InterPro" id="IPR006261">
    <property type="entry name" value="dGTPase"/>
</dbReference>
<keyword evidence="1 2" id="KW-0378">Hydrolase</keyword>
<dbReference type="PROSITE" id="PS51831">
    <property type="entry name" value="HD"/>
    <property type="match status" value="1"/>
</dbReference>
<dbReference type="GO" id="GO:0016793">
    <property type="term" value="F:triphosphoric monoester hydrolase activity"/>
    <property type="evidence" value="ECO:0007669"/>
    <property type="project" value="InterPro"/>
</dbReference>
<dbReference type="Gene3D" id="1.10.3210.10">
    <property type="entry name" value="Hypothetical protein af1432"/>
    <property type="match status" value="1"/>
</dbReference>
<dbReference type="HAMAP" id="MF_01212">
    <property type="entry name" value="dGTPase_type2"/>
    <property type="match status" value="1"/>
</dbReference>
<dbReference type="InterPro" id="IPR026875">
    <property type="entry name" value="PHydrolase_assoc_dom"/>
</dbReference>
<dbReference type="EMBL" id="CADCWL010000237">
    <property type="protein sequence ID" value="CAA9582887.1"/>
    <property type="molecule type" value="Genomic_DNA"/>
</dbReference>
<dbReference type="InterPro" id="IPR051094">
    <property type="entry name" value="Diverse_Catalytic_Enzymes"/>
</dbReference>
<feature type="domain" description="HD" evidence="4">
    <location>
        <begin position="84"/>
        <end position="203"/>
    </location>
</feature>
<dbReference type="NCBIfam" id="TIGR01353">
    <property type="entry name" value="dGTP_triPase"/>
    <property type="match status" value="1"/>
</dbReference>
<dbReference type="Pfam" id="PF13286">
    <property type="entry name" value="HD_assoc"/>
    <property type="match status" value="1"/>
</dbReference>
<dbReference type="SMART" id="SM00471">
    <property type="entry name" value="HDc"/>
    <property type="match status" value="1"/>
</dbReference>
<dbReference type="PANTHER" id="PTHR35795">
    <property type="entry name" value="SLR1885 PROTEIN"/>
    <property type="match status" value="1"/>
</dbReference>
<dbReference type="NCBIfam" id="NF002327">
    <property type="entry name" value="PRK01286.1-2"/>
    <property type="match status" value="1"/>
</dbReference>